<evidence type="ECO:0000259" key="19">
    <source>
        <dbReference type="Pfam" id="PF13614"/>
    </source>
</evidence>
<evidence type="ECO:0000256" key="15">
    <source>
        <dbReference type="ARBA" id="ARBA00051245"/>
    </source>
</evidence>
<evidence type="ECO:0000256" key="14">
    <source>
        <dbReference type="ARBA" id="ARBA00023137"/>
    </source>
</evidence>
<feature type="transmembrane region" description="Helical" evidence="17">
    <location>
        <begin position="498"/>
        <end position="518"/>
    </location>
</feature>
<protein>
    <recommendedName>
        <fullName evidence="4">non-specific protein-tyrosine kinase</fullName>
        <ecNumber evidence="4">2.7.10.2</ecNumber>
    </recommendedName>
</protein>
<dbReference type="AlphaFoldDB" id="A0A7K1G964"/>
<feature type="domain" description="Tyrosine-protein kinase G-rich" evidence="20">
    <location>
        <begin position="447"/>
        <end position="517"/>
    </location>
</feature>
<keyword evidence="12 17" id="KW-1133">Transmembrane helix</keyword>
<dbReference type="GO" id="GO:0005886">
    <property type="term" value="C:plasma membrane"/>
    <property type="evidence" value="ECO:0007669"/>
    <property type="project" value="UniProtKB-SubCell"/>
</dbReference>
<evidence type="ECO:0000259" key="18">
    <source>
        <dbReference type="Pfam" id="PF02706"/>
    </source>
</evidence>
<evidence type="ECO:0000259" key="20">
    <source>
        <dbReference type="Pfam" id="PF13807"/>
    </source>
</evidence>
<dbReference type="Gene3D" id="3.40.50.300">
    <property type="entry name" value="P-loop containing nucleotide triphosphate hydrolases"/>
    <property type="match status" value="1"/>
</dbReference>
<dbReference type="GO" id="GO:0005524">
    <property type="term" value="F:ATP binding"/>
    <property type="evidence" value="ECO:0007669"/>
    <property type="project" value="UniProtKB-KW"/>
</dbReference>
<evidence type="ECO:0000256" key="16">
    <source>
        <dbReference type="SAM" id="Coils"/>
    </source>
</evidence>
<feature type="transmembrane region" description="Helical" evidence="17">
    <location>
        <begin position="21"/>
        <end position="41"/>
    </location>
</feature>
<evidence type="ECO:0000256" key="11">
    <source>
        <dbReference type="ARBA" id="ARBA00022840"/>
    </source>
</evidence>
<comment type="similarity">
    <text evidence="3">Belongs to the etk/wzc family.</text>
</comment>
<dbReference type="InterPro" id="IPR003856">
    <property type="entry name" value="LPS_length_determ_N"/>
</dbReference>
<organism evidence="21 22">
    <name type="scientific">Winogradskyella ouciana</name>
    <dbReference type="NCBI Taxonomy" id="2608631"/>
    <lineage>
        <taxon>Bacteria</taxon>
        <taxon>Pseudomonadati</taxon>
        <taxon>Bacteroidota</taxon>
        <taxon>Flavobacteriia</taxon>
        <taxon>Flavobacteriales</taxon>
        <taxon>Flavobacteriaceae</taxon>
        <taxon>Winogradskyella</taxon>
    </lineage>
</organism>
<sequence length="791" mass="89515">MESKTNSVTADIKQKVELFLSYWKWIALSVIIAIAIGYTYLRYTTYEYQASATIKIRDEKQATKLPSIEEISSEGLFSGGTDKIKDEIQIIKSRTLMENIIKTLNLNIRIFNQGKIKEKELYEDPPISLSFFESDSIINNVKANIFIKVKSDSEFILFKDDGKSFIDRNESEGKLYAFGDKIDTNYGGIVLVPNLESDSFIIGRNLKITITPVSRLVSYFQKSVSAYTEKGSSVITLELKETVAQKAVDFLNQLIKEYNNDVLHDKEEVVKVTSEFINKRLEQVQEELGQVESTAEQVQQKNNLTDLGSQTNLNLQAKKQLDQQISTTATNIQMISYLQEELNDESKFSDMLPANVGIGDSNTSQIIKSHNELVAQRDRVLKNSTEKNPVVVQLNNQIDQLKNNLESSLNSMKKTSELTLNNLNSESNRISGQLYVAPSKARTLRGVQRQQDIKESLYLYLLEKREESAIRLGMYQPNAKIVDDAYSSYRPVAPNPTLTYLAALIFGLMIPLGLIYVSDMLDTKLYQKNDLVSILDIPYLGDIPQSSKNVRLVKKADYSPKAEAFRIVRSNVDFMLKGINGRAKKIFVTSTKAQEGKSHTSTNLATSISFSQKSVLLVEMDIRVPKILDYLYIKEKPKKGLTDYLADSSVKAQDIVLKHKDNPYLDIIPSGTIPPNPSELLMSDRVEELFKHFEKKYDYIIADTSAVGLVSDTLLISNFADMFIYVVSADGVDKRHLVHVAKTLYEEKRLPNMTMLLNGVKPGAKGYGYGYGYGDNPDNKKKWYQKIFKRK</sequence>
<dbReference type="PANTHER" id="PTHR32309:SF13">
    <property type="entry name" value="FERRIC ENTEROBACTIN TRANSPORT PROTEIN FEPE"/>
    <property type="match status" value="1"/>
</dbReference>
<dbReference type="SUPFAM" id="SSF52540">
    <property type="entry name" value="P-loop containing nucleoside triphosphate hydrolases"/>
    <property type="match status" value="1"/>
</dbReference>
<comment type="caution">
    <text evidence="21">The sequence shown here is derived from an EMBL/GenBank/DDBJ whole genome shotgun (WGS) entry which is preliminary data.</text>
</comment>
<keyword evidence="10 21" id="KW-0418">Kinase</keyword>
<keyword evidence="9" id="KW-0547">Nucleotide-binding</keyword>
<evidence type="ECO:0000313" key="21">
    <source>
        <dbReference type="EMBL" id="MTE25575.1"/>
    </source>
</evidence>
<feature type="coiled-coil region" evidence="16">
    <location>
        <begin position="274"/>
        <end position="301"/>
    </location>
</feature>
<evidence type="ECO:0000256" key="1">
    <source>
        <dbReference type="ARBA" id="ARBA00004429"/>
    </source>
</evidence>
<dbReference type="EC" id="2.7.10.2" evidence="4"/>
<evidence type="ECO:0000256" key="5">
    <source>
        <dbReference type="ARBA" id="ARBA00022475"/>
    </source>
</evidence>
<dbReference type="InterPro" id="IPR025669">
    <property type="entry name" value="AAA_dom"/>
</dbReference>
<dbReference type="Pfam" id="PF13807">
    <property type="entry name" value="GNVR"/>
    <property type="match status" value="1"/>
</dbReference>
<dbReference type="RefSeq" id="WP_155087417.1">
    <property type="nucleotide sequence ID" value="NZ_WJYA01000002.1"/>
</dbReference>
<comment type="catalytic activity">
    <reaction evidence="15">
        <text>L-tyrosyl-[protein] + ATP = O-phospho-L-tyrosyl-[protein] + ADP + H(+)</text>
        <dbReference type="Rhea" id="RHEA:10596"/>
        <dbReference type="Rhea" id="RHEA-COMP:10136"/>
        <dbReference type="Rhea" id="RHEA-COMP:20101"/>
        <dbReference type="ChEBI" id="CHEBI:15378"/>
        <dbReference type="ChEBI" id="CHEBI:30616"/>
        <dbReference type="ChEBI" id="CHEBI:46858"/>
        <dbReference type="ChEBI" id="CHEBI:61978"/>
        <dbReference type="ChEBI" id="CHEBI:456216"/>
        <dbReference type="EC" id="2.7.10.2"/>
    </reaction>
</comment>
<evidence type="ECO:0000256" key="2">
    <source>
        <dbReference type="ARBA" id="ARBA00007316"/>
    </source>
</evidence>
<evidence type="ECO:0000256" key="9">
    <source>
        <dbReference type="ARBA" id="ARBA00022741"/>
    </source>
</evidence>
<accession>A0A7K1G964</accession>
<keyword evidence="8 17" id="KW-0812">Transmembrane</keyword>
<dbReference type="Proteomes" id="UP000447545">
    <property type="component" value="Unassembled WGS sequence"/>
</dbReference>
<dbReference type="InterPro" id="IPR005702">
    <property type="entry name" value="Wzc-like_C"/>
</dbReference>
<keyword evidence="6" id="KW-0997">Cell inner membrane</keyword>
<comment type="subcellular location">
    <subcellularLocation>
        <location evidence="1">Cell inner membrane</location>
        <topology evidence="1">Multi-pass membrane protein</topology>
    </subcellularLocation>
</comment>
<evidence type="ECO:0000256" key="4">
    <source>
        <dbReference type="ARBA" id="ARBA00011903"/>
    </source>
</evidence>
<keyword evidence="11" id="KW-0067">ATP-binding</keyword>
<dbReference type="EMBL" id="WJYA01000002">
    <property type="protein sequence ID" value="MTE25575.1"/>
    <property type="molecule type" value="Genomic_DNA"/>
</dbReference>
<dbReference type="InterPro" id="IPR032807">
    <property type="entry name" value="GNVR"/>
</dbReference>
<evidence type="ECO:0000313" key="22">
    <source>
        <dbReference type="Proteomes" id="UP000447545"/>
    </source>
</evidence>
<evidence type="ECO:0000256" key="8">
    <source>
        <dbReference type="ARBA" id="ARBA00022692"/>
    </source>
</evidence>
<feature type="domain" description="Polysaccharide chain length determinant N-terminal" evidence="18">
    <location>
        <begin position="22"/>
        <end position="104"/>
    </location>
</feature>
<keyword evidence="14" id="KW-0829">Tyrosine-protein kinase</keyword>
<keyword evidence="16" id="KW-0175">Coiled coil</keyword>
<keyword evidence="22" id="KW-1185">Reference proteome</keyword>
<feature type="domain" description="AAA" evidence="19">
    <location>
        <begin position="584"/>
        <end position="717"/>
    </location>
</feature>
<evidence type="ECO:0000256" key="12">
    <source>
        <dbReference type="ARBA" id="ARBA00022989"/>
    </source>
</evidence>
<reference evidence="21 22" key="1">
    <citation type="submission" date="2019-11" db="EMBL/GenBank/DDBJ databases">
        <title>Winogradskyella ouciana sp. nov., isolated from the hadal seawater of the Mariana Trench.</title>
        <authorList>
            <person name="Liu R."/>
        </authorList>
    </citation>
    <scope>NUCLEOTIDE SEQUENCE [LARGE SCALE GENOMIC DNA]</scope>
    <source>
        <strain evidence="21 22">ZXX205</strain>
    </source>
</reference>
<evidence type="ECO:0000256" key="7">
    <source>
        <dbReference type="ARBA" id="ARBA00022679"/>
    </source>
</evidence>
<dbReference type="InterPro" id="IPR050445">
    <property type="entry name" value="Bact_polysacc_biosynth/exp"/>
</dbReference>
<dbReference type="NCBIfam" id="TIGR01007">
    <property type="entry name" value="eps_fam"/>
    <property type="match status" value="1"/>
</dbReference>
<dbReference type="GO" id="GO:0004715">
    <property type="term" value="F:non-membrane spanning protein tyrosine kinase activity"/>
    <property type="evidence" value="ECO:0007669"/>
    <property type="project" value="UniProtKB-EC"/>
</dbReference>
<dbReference type="InterPro" id="IPR027417">
    <property type="entry name" value="P-loop_NTPase"/>
</dbReference>
<evidence type="ECO:0000256" key="13">
    <source>
        <dbReference type="ARBA" id="ARBA00023136"/>
    </source>
</evidence>
<dbReference type="PANTHER" id="PTHR32309">
    <property type="entry name" value="TYROSINE-PROTEIN KINASE"/>
    <property type="match status" value="1"/>
</dbReference>
<gene>
    <name evidence="21" type="ORF">F1003_01420</name>
</gene>
<evidence type="ECO:0000256" key="17">
    <source>
        <dbReference type="SAM" id="Phobius"/>
    </source>
</evidence>
<evidence type="ECO:0000256" key="10">
    <source>
        <dbReference type="ARBA" id="ARBA00022777"/>
    </source>
</evidence>
<keyword evidence="7 21" id="KW-0808">Transferase</keyword>
<dbReference type="Pfam" id="PF13614">
    <property type="entry name" value="AAA_31"/>
    <property type="match status" value="1"/>
</dbReference>
<evidence type="ECO:0000256" key="6">
    <source>
        <dbReference type="ARBA" id="ARBA00022519"/>
    </source>
</evidence>
<dbReference type="Pfam" id="PF02706">
    <property type="entry name" value="Wzz"/>
    <property type="match status" value="1"/>
</dbReference>
<proteinExistence type="inferred from homology"/>
<keyword evidence="13 17" id="KW-0472">Membrane</keyword>
<dbReference type="CDD" id="cd05387">
    <property type="entry name" value="BY-kinase"/>
    <property type="match status" value="1"/>
</dbReference>
<evidence type="ECO:0000256" key="3">
    <source>
        <dbReference type="ARBA" id="ARBA00008883"/>
    </source>
</evidence>
<comment type="similarity">
    <text evidence="2">Belongs to the CpsD/CapB family.</text>
</comment>
<keyword evidence="5" id="KW-1003">Cell membrane</keyword>
<feature type="coiled-coil region" evidence="16">
    <location>
        <begin position="391"/>
        <end position="418"/>
    </location>
</feature>
<name>A0A7K1G964_9FLAO</name>